<name>B8FFE6_DESAL</name>
<dbReference type="InterPro" id="IPR018060">
    <property type="entry name" value="HTH_AraC"/>
</dbReference>
<dbReference type="InterPro" id="IPR018062">
    <property type="entry name" value="HTH_AraC-typ_CS"/>
</dbReference>
<dbReference type="Pfam" id="PF12833">
    <property type="entry name" value="HTH_18"/>
    <property type="match status" value="1"/>
</dbReference>
<evidence type="ECO:0000256" key="1">
    <source>
        <dbReference type="ARBA" id="ARBA00023015"/>
    </source>
</evidence>
<reference evidence="5 6" key="1">
    <citation type="journal article" date="2012" name="Environ. Microbiol.">
        <title>The genome sequence of Desulfatibacillum alkenivorans AK-01: a blueprint for anaerobic alkane oxidation.</title>
        <authorList>
            <person name="Callaghan A.V."/>
            <person name="Morris B.E."/>
            <person name="Pereira I.A."/>
            <person name="McInerney M.J."/>
            <person name="Austin R.N."/>
            <person name="Groves J.T."/>
            <person name="Kukor J.J."/>
            <person name="Suflita J.M."/>
            <person name="Young L.Y."/>
            <person name="Zylstra G.J."/>
            <person name="Wawrik B."/>
        </authorList>
    </citation>
    <scope>NUCLEOTIDE SEQUENCE [LARGE SCALE GENOMIC DNA]</scope>
    <source>
        <strain evidence="5 6">AK-01</strain>
    </source>
</reference>
<dbReference type="Gene3D" id="1.10.10.60">
    <property type="entry name" value="Homeodomain-like"/>
    <property type="match status" value="1"/>
</dbReference>
<dbReference type="AlphaFoldDB" id="B8FFE6"/>
<organism evidence="5 6">
    <name type="scientific">Desulfatibacillum aliphaticivorans</name>
    <dbReference type="NCBI Taxonomy" id="218208"/>
    <lineage>
        <taxon>Bacteria</taxon>
        <taxon>Pseudomonadati</taxon>
        <taxon>Thermodesulfobacteriota</taxon>
        <taxon>Desulfobacteria</taxon>
        <taxon>Desulfobacterales</taxon>
        <taxon>Desulfatibacillaceae</taxon>
        <taxon>Desulfatibacillum</taxon>
    </lineage>
</organism>
<evidence type="ECO:0000313" key="5">
    <source>
        <dbReference type="EMBL" id="ACL04206.1"/>
    </source>
</evidence>
<protein>
    <submittedName>
        <fullName evidence="5">Transcriptional regulator, AraC family</fullName>
    </submittedName>
</protein>
<evidence type="ECO:0000256" key="3">
    <source>
        <dbReference type="ARBA" id="ARBA00023163"/>
    </source>
</evidence>
<dbReference type="PROSITE" id="PS01124">
    <property type="entry name" value="HTH_ARAC_FAMILY_2"/>
    <property type="match status" value="1"/>
</dbReference>
<dbReference type="GO" id="GO:0003700">
    <property type="term" value="F:DNA-binding transcription factor activity"/>
    <property type="evidence" value="ECO:0007669"/>
    <property type="project" value="InterPro"/>
</dbReference>
<dbReference type="EMBL" id="CP001322">
    <property type="protein sequence ID" value="ACL04206.1"/>
    <property type="molecule type" value="Genomic_DNA"/>
</dbReference>
<proteinExistence type="predicted"/>
<dbReference type="PROSITE" id="PS00041">
    <property type="entry name" value="HTH_ARAC_FAMILY_1"/>
    <property type="match status" value="1"/>
</dbReference>
<dbReference type="GO" id="GO:0043565">
    <property type="term" value="F:sequence-specific DNA binding"/>
    <property type="evidence" value="ECO:0007669"/>
    <property type="project" value="InterPro"/>
</dbReference>
<gene>
    <name evidence="5" type="ordered locus">Dalk_2513</name>
</gene>
<keyword evidence="2" id="KW-0238">DNA-binding</keyword>
<evidence type="ECO:0000313" key="6">
    <source>
        <dbReference type="Proteomes" id="UP000000739"/>
    </source>
</evidence>
<feature type="domain" description="HTH araC/xylS-type" evidence="4">
    <location>
        <begin position="189"/>
        <end position="287"/>
    </location>
</feature>
<keyword evidence="3" id="KW-0804">Transcription</keyword>
<dbReference type="KEGG" id="dal:Dalk_2513"/>
<dbReference type="InterPro" id="IPR009057">
    <property type="entry name" value="Homeodomain-like_sf"/>
</dbReference>
<dbReference type="PANTHER" id="PTHR11019">
    <property type="entry name" value="HTH-TYPE TRANSCRIPTIONAL REGULATOR NIMR"/>
    <property type="match status" value="1"/>
</dbReference>
<evidence type="ECO:0000259" key="4">
    <source>
        <dbReference type="PROSITE" id="PS01124"/>
    </source>
</evidence>
<dbReference type="SMART" id="SM00342">
    <property type="entry name" value="HTH_ARAC"/>
    <property type="match status" value="1"/>
</dbReference>
<accession>B8FFE6</accession>
<evidence type="ECO:0000256" key="2">
    <source>
        <dbReference type="ARBA" id="ARBA00023125"/>
    </source>
</evidence>
<sequence length="292" mass="33576">MIRKNRLTFIRKKVILFLIKDKIMRNTLKIAQQIDLIPHGLDVRTMAGVMAEYSSEDLHSHTHHQVLRIRSGVALLVDENRRQPMFGPLTAVIPAGLAHRSVVLGQSVSFKSIYLKKDLLPGLKQEIRLFFISPLNSALFDRLKIWGVQDLSRNLNRECLDLFLKALPEDMEKQANLVRLPEAGTPLARNAAEFVEKNYFRPLSMDDFAKALPYSGRHLSRRFKEDMRITLFEYLRLYRILMASLALCGPARAITEIALDCGYESLSSFYRDFNMIYGAPPKSFKETFSQKQ</sequence>
<dbReference type="HOGENOM" id="CLU_876967_0_0_7"/>
<keyword evidence="6" id="KW-1185">Reference proteome</keyword>
<dbReference type="SUPFAM" id="SSF46689">
    <property type="entry name" value="Homeodomain-like"/>
    <property type="match status" value="2"/>
</dbReference>
<dbReference type="Proteomes" id="UP000000739">
    <property type="component" value="Chromosome"/>
</dbReference>
<dbReference type="PANTHER" id="PTHR11019:SF199">
    <property type="entry name" value="HTH-TYPE TRANSCRIPTIONAL REGULATOR NIMR"/>
    <property type="match status" value="1"/>
</dbReference>
<keyword evidence="1" id="KW-0805">Transcription regulation</keyword>
<dbReference type="eggNOG" id="COG2207">
    <property type="taxonomic scope" value="Bacteria"/>
</dbReference>